<dbReference type="Gene3D" id="3.40.50.1820">
    <property type="entry name" value="alpha/beta hydrolase"/>
    <property type="match status" value="1"/>
</dbReference>
<evidence type="ECO:0000313" key="8">
    <source>
        <dbReference type="Proteomes" id="UP000224130"/>
    </source>
</evidence>
<accession>A0A2A9EXM4</accession>
<name>A0A2A9EXM4_9MICO</name>
<dbReference type="InterPro" id="IPR049492">
    <property type="entry name" value="BD-FAE-like_dom"/>
</dbReference>
<keyword evidence="5" id="KW-0472">Membrane</keyword>
<sequence length="419" mass="43129">MSAHPPHHAAPPTGRTPAVRDRTVGSPGGGRARRSVTVTVLAVVAVVLALVAVGALLPGVPGLGHAGAQASAWSAWLAVAGLVVTLLGALALLRHGSVARFLVVGAGLVAVVCSFVVLTQQLRVAQEHGVAVEIAELFRVTPDRRAHDVDVTYGEQDGVPLGMSLWLPDGVRPDAASGAPVVVLVHGGGWTGGHRAQTTTAAHATWFADHGYLVASIDYPLASRETPRWDTAEAQVACALVWLAEHAATQGGDPDRILLAGDSAGGNIALDVAYRGAAGTLEPACDGDVPAVRAVSTLYPVTSPVAFHDNPDLLAGDAARRYVETYTGGTPDDVPDHYAAVWPAEHVTADAPATLVVHGAADHLVPPAPSTELGDVLRAHGVTHDVVLVPAADHVFDRAPGSVGTQVWRELTARLLPAP</sequence>
<evidence type="ECO:0000259" key="6">
    <source>
        <dbReference type="Pfam" id="PF20434"/>
    </source>
</evidence>
<dbReference type="InterPro" id="IPR029058">
    <property type="entry name" value="AB_hydrolase_fold"/>
</dbReference>
<comment type="similarity">
    <text evidence="1">Belongs to the 'GDXG' lipolytic enzyme family.</text>
</comment>
<dbReference type="RefSeq" id="WP_098463408.1">
    <property type="nucleotide sequence ID" value="NZ_PDJJ01000001.1"/>
</dbReference>
<feature type="transmembrane region" description="Helical" evidence="5">
    <location>
        <begin position="100"/>
        <end position="118"/>
    </location>
</feature>
<dbReference type="GO" id="GO:0016787">
    <property type="term" value="F:hydrolase activity"/>
    <property type="evidence" value="ECO:0007669"/>
    <property type="project" value="UniProtKB-KW"/>
</dbReference>
<reference evidence="7 8" key="1">
    <citation type="submission" date="2017-10" db="EMBL/GenBank/DDBJ databases">
        <title>Sequencing the genomes of 1000 actinobacteria strains.</title>
        <authorList>
            <person name="Klenk H.-P."/>
        </authorList>
    </citation>
    <scope>NUCLEOTIDE SEQUENCE [LARGE SCALE GENOMIC DNA]</scope>
    <source>
        <strain evidence="7 8">DSM 21863</strain>
    </source>
</reference>
<dbReference type="EMBL" id="PDJJ01000001">
    <property type="protein sequence ID" value="PFG42975.1"/>
    <property type="molecule type" value="Genomic_DNA"/>
</dbReference>
<evidence type="ECO:0000256" key="4">
    <source>
        <dbReference type="SAM" id="MobiDB-lite"/>
    </source>
</evidence>
<evidence type="ECO:0000256" key="5">
    <source>
        <dbReference type="SAM" id="Phobius"/>
    </source>
</evidence>
<protein>
    <submittedName>
        <fullName evidence="7">Acetyl esterase/lipase</fullName>
    </submittedName>
</protein>
<dbReference type="SUPFAM" id="SSF53474">
    <property type="entry name" value="alpha/beta-Hydrolases"/>
    <property type="match status" value="1"/>
</dbReference>
<feature type="domain" description="BD-FAE-like" evidence="6">
    <location>
        <begin position="176"/>
        <end position="375"/>
    </location>
</feature>
<proteinExistence type="inferred from homology"/>
<dbReference type="PROSITE" id="PS01174">
    <property type="entry name" value="LIPASE_GDXG_SER"/>
    <property type="match status" value="1"/>
</dbReference>
<keyword evidence="2" id="KW-0378">Hydrolase</keyword>
<dbReference type="InterPro" id="IPR033140">
    <property type="entry name" value="Lipase_GDXG_put_SER_AS"/>
</dbReference>
<feature type="active site" evidence="3">
    <location>
        <position position="263"/>
    </location>
</feature>
<evidence type="ECO:0000256" key="1">
    <source>
        <dbReference type="ARBA" id="ARBA00010515"/>
    </source>
</evidence>
<evidence type="ECO:0000256" key="3">
    <source>
        <dbReference type="PROSITE-ProRule" id="PRU10038"/>
    </source>
</evidence>
<feature type="region of interest" description="Disordered" evidence="4">
    <location>
        <begin position="1"/>
        <end position="32"/>
    </location>
</feature>
<evidence type="ECO:0000256" key="2">
    <source>
        <dbReference type="ARBA" id="ARBA00022801"/>
    </source>
</evidence>
<dbReference type="Pfam" id="PF20434">
    <property type="entry name" value="BD-FAE"/>
    <property type="match status" value="1"/>
</dbReference>
<dbReference type="InterPro" id="IPR050300">
    <property type="entry name" value="GDXG_lipolytic_enzyme"/>
</dbReference>
<dbReference type="PANTHER" id="PTHR48081">
    <property type="entry name" value="AB HYDROLASE SUPERFAMILY PROTEIN C4A8.06C"/>
    <property type="match status" value="1"/>
</dbReference>
<dbReference type="OrthoDB" id="9803828at2"/>
<evidence type="ECO:0000313" key="7">
    <source>
        <dbReference type="EMBL" id="PFG42975.1"/>
    </source>
</evidence>
<dbReference type="Proteomes" id="UP000224130">
    <property type="component" value="Unassembled WGS sequence"/>
</dbReference>
<keyword evidence="8" id="KW-1185">Reference proteome</keyword>
<keyword evidence="5" id="KW-1133">Transmembrane helix</keyword>
<keyword evidence="5" id="KW-0812">Transmembrane</keyword>
<feature type="transmembrane region" description="Helical" evidence="5">
    <location>
        <begin position="72"/>
        <end position="93"/>
    </location>
</feature>
<gene>
    <name evidence="7" type="ORF">ATJ88_1652</name>
</gene>
<comment type="caution">
    <text evidence="7">The sequence shown here is derived from an EMBL/GenBank/DDBJ whole genome shotgun (WGS) entry which is preliminary data.</text>
</comment>
<organism evidence="7 8">
    <name type="scientific">Isoptericola jiangsuensis</name>
    <dbReference type="NCBI Taxonomy" id="548579"/>
    <lineage>
        <taxon>Bacteria</taxon>
        <taxon>Bacillati</taxon>
        <taxon>Actinomycetota</taxon>
        <taxon>Actinomycetes</taxon>
        <taxon>Micrococcales</taxon>
        <taxon>Promicromonosporaceae</taxon>
        <taxon>Isoptericola</taxon>
    </lineage>
</organism>
<feature type="transmembrane region" description="Helical" evidence="5">
    <location>
        <begin position="36"/>
        <end position="60"/>
    </location>
</feature>
<dbReference type="AlphaFoldDB" id="A0A2A9EXM4"/>